<reference evidence="1" key="2">
    <citation type="submission" date="2023-04" db="EMBL/GenBank/DDBJ databases">
        <authorList>
            <person name="Bruccoleri R.E."/>
            <person name="Oakeley E.J."/>
            <person name="Faust A.-M."/>
            <person name="Dessus-Babus S."/>
            <person name="Altorfer M."/>
            <person name="Burckhardt D."/>
            <person name="Oertli M."/>
            <person name="Naumann U."/>
            <person name="Petersen F."/>
            <person name="Wong J."/>
        </authorList>
    </citation>
    <scope>NUCLEOTIDE SEQUENCE</scope>
    <source>
        <strain evidence="1">GSM-AAB239-AS_SAM_17_03QT</strain>
        <tissue evidence="1">Leaf</tissue>
    </source>
</reference>
<name>A0AAX6ESX6_IRIPA</name>
<proteinExistence type="predicted"/>
<dbReference type="AlphaFoldDB" id="A0AAX6ESX6"/>
<evidence type="ECO:0000313" key="1">
    <source>
        <dbReference type="EMBL" id="KAJ6807196.1"/>
    </source>
</evidence>
<reference evidence="1" key="1">
    <citation type="journal article" date="2023" name="GigaByte">
        <title>Genome assembly of the bearded iris, Iris pallida Lam.</title>
        <authorList>
            <person name="Bruccoleri R.E."/>
            <person name="Oakeley E.J."/>
            <person name="Faust A.M.E."/>
            <person name="Altorfer M."/>
            <person name="Dessus-Babus S."/>
            <person name="Burckhardt D."/>
            <person name="Oertli M."/>
            <person name="Naumann U."/>
            <person name="Petersen F."/>
            <person name="Wong J."/>
        </authorList>
    </citation>
    <scope>NUCLEOTIDE SEQUENCE</scope>
    <source>
        <strain evidence="1">GSM-AAB239-AS_SAM_17_03QT</strain>
    </source>
</reference>
<evidence type="ECO:0000313" key="2">
    <source>
        <dbReference type="Proteomes" id="UP001140949"/>
    </source>
</evidence>
<dbReference type="Proteomes" id="UP001140949">
    <property type="component" value="Unassembled WGS sequence"/>
</dbReference>
<organism evidence="1 2">
    <name type="scientific">Iris pallida</name>
    <name type="common">Sweet iris</name>
    <dbReference type="NCBI Taxonomy" id="29817"/>
    <lineage>
        <taxon>Eukaryota</taxon>
        <taxon>Viridiplantae</taxon>
        <taxon>Streptophyta</taxon>
        <taxon>Embryophyta</taxon>
        <taxon>Tracheophyta</taxon>
        <taxon>Spermatophyta</taxon>
        <taxon>Magnoliopsida</taxon>
        <taxon>Liliopsida</taxon>
        <taxon>Asparagales</taxon>
        <taxon>Iridaceae</taxon>
        <taxon>Iridoideae</taxon>
        <taxon>Irideae</taxon>
        <taxon>Iris</taxon>
    </lineage>
</organism>
<dbReference type="EMBL" id="JANAVB010034020">
    <property type="protein sequence ID" value="KAJ6807196.1"/>
    <property type="molecule type" value="Genomic_DNA"/>
</dbReference>
<keyword evidence="2" id="KW-1185">Reference proteome</keyword>
<protein>
    <submittedName>
        <fullName evidence="1">Pentatricopeptide repeat-containing protein</fullName>
    </submittedName>
</protein>
<accession>A0AAX6ESX6</accession>
<gene>
    <name evidence="1" type="ORF">M6B38_173055</name>
</gene>
<sequence>MHLLCRDLEVNYSILDRKSNRTELTKRFGSVLKKFDSISVLRILIFLIRFRF</sequence>
<comment type="caution">
    <text evidence="1">The sequence shown here is derived from an EMBL/GenBank/DDBJ whole genome shotgun (WGS) entry which is preliminary data.</text>
</comment>